<feature type="compositionally biased region" description="Polar residues" evidence="1">
    <location>
        <begin position="284"/>
        <end position="298"/>
    </location>
</feature>
<dbReference type="EMBL" id="LSYV01001059">
    <property type="protein sequence ID" value="KXZ40975.1"/>
    <property type="molecule type" value="Genomic_DNA"/>
</dbReference>
<name>A0A150FUW7_GONPE</name>
<gene>
    <name evidence="2" type="ORF">GPECTOR_1064g342</name>
</gene>
<protein>
    <submittedName>
        <fullName evidence="2">Uncharacterized protein</fullName>
    </submittedName>
</protein>
<feature type="region of interest" description="Disordered" evidence="1">
    <location>
        <begin position="276"/>
        <end position="298"/>
    </location>
</feature>
<feature type="compositionally biased region" description="Polar residues" evidence="1">
    <location>
        <begin position="96"/>
        <end position="109"/>
    </location>
</feature>
<evidence type="ECO:0000313" key="3">
    <source>
        <dbReference type="Proteomes" id="UP000075714"/>
    </source>
</evidence>
<feature type="compositionally biased region" description="Pro residues" evidence="1">
    <location>
        <begin position="132"/>
        <end position="143"/>
    </location>
</feature>
<feature type="region of interest" description="Disordered" evidence="1">
    <location>
        <begin position="96"/>
        <end position="145"/>
    </location>
</feature>
<comment type="caution">
    <text evidence="2">The sequence shown here is derived from an EMBL/GenBank/DDBJ whole genome shotgun (WGS) entry which is preliminary data.</text>
</comment>
<feature type="compositionally biased region" description="Low complexity" evidence="1">
    <location>
        <begin position="121"/>
        <end position="131"/>
    </location>
</feature>
<dbReference type="Proteomes" id="UP000075714">
    <property type="component" value="Unassembled WGS sequence"/>
</dbReference>
<evidence type="ECO:0000313" key="2">
    <source>
        <dbReference type="EMBL" id="KXZ40975.1"/>
    </source>
</evidence>
<reference evidence="3" key="1">
    <citation type="journal article" date="2016" name="Nat. Commun.">
        <title>The Gonium pectorale genome demonstrates co-option of cell cycle regulation during the evolution of multicellularity.</title>
        <authorList>
            <person name="Hanschen E.R."/>
            <person name="Marriage T.N."/>
            <person name="Ferris P.J."/>
            <person name="Hamaji T."/>
            <person name="Toyoda A."/>
            <person name="Fujiyama A."/>
            <person name="Neme R."/>
            <person name="Noguchi H."/>
            <person name="Minakuchi Y."/>
            <person name="Suzuki M."/>
            <person name="Kawai-Toyooka H."/>
            <person name="Smith D.R."/>
            <person name="Sparks H."/>
            <person name="Anderson J."/>
            <person name="Bakaric R."/>
            <person name="Luria V."/>
            <person name="Karger A."/>
            <person name="Kirschner M.W."/>
            <person name="Durand P.M."/>
            <person name="Michod R.E."/>
            <person name="Nozaki H."/>
            <person name="Olson B.J."/>
        </authorList>
    </citation>
    <scope>NUCLEOTIDE SEQUENCE [LARGE SCALE GENOMIC DNA]</scope>
    <source>
        <strain evidence="3">NIES-2863</strain>
    </source>
</reference>
<organism evidence="2 3">
    <name type="scientific">Gonium pectorale</name>
    <name type="common">Green alga</name>
    <dbReference type="NCBI Taxonomy" id="33097"/>
    <lineage>
        <taxon>Eukaryota</taxon>
        <taxon>Viridiplantae</taxon>
        <taxon>Chlorophyta</taxon>
        <taxon>core chlorophytes</taxon>
        <taxon>Chlorophyceae</taxon>
        <taxon>CS clade</taxon>
        <taxon>Chlamydomonadales</taxon>
        <taxon>Volvocaceae</taxon>
        <taxon>Gonium</taxon>
    </lineage>
</organism>
<evidence type="ECO:0000256" key="1">
    <source>
        <dbReference type="SAM" id="MobiDB-lite"/>
    </source>
</evidence>
<dbReference type="STRING" id="33097.A0A150FUW7"/>
<keyword evidence="3" id="KW-1185">Reference proteome</keyword>
<dbReference type="AlphaFoldDB" id="A0A150FUW7"/>
<proteinExistence type="predicted"/>
<accession>A0A150FUW7</accession>
<sequence length="298" mass="30925">MIAHEGLDTFRMEGCDKTVDLRQINFVISEWAAGSKSIPHPANPARNVLPVVAMYYWSSCLEQPPSGPVTWSRNWESSTGLDITELAFTDEQRQIMSNKRTAATANTPTGDERPTTRRKGNNQQTTTTGPANAPPTTSPPVPVAQPATANTHMAVAVAGPTPTPALPVVAAPTPVATPATNGATNAANNVAAAATVAAAAPPTMPPFAPPGYNVPTAPFPSMASPFPAYFTPQPTMPNGFTGFTYGGFPGPYQMPGYPATQPAPFPGFMPQPAAVGHFNPAGQAPTSQIAPGQAPQAN</sequence>